<dbReference type="InterPro" id="IPR037431">
    <property type="entry name" value="REX4_DEDDh_dom"/>
</dbReference>
<comment type="similarity">
    <text evidence="2">Belongs to the REXO4 family.</text>
</comment>
<feature type="region of interest" description="Disordered" evidence="10">
    <location>
        <begin position="1"/>
        <end position="55"/>
    </location>
</feature>
<organism evidence="12 13">
    <name type="scientific">Amanita muscaria (strain Koide BX008)</name>
    <dbReference type="NCBI Taxonomy" id="946122"/>
    <lineage>
        <taxon>Eukaryota</taxon>
        <taxon>Fungi</taxon>
        <taxon>Dikarya</taxon>
        <taxon>Basidiomycota</taxon>
        <taxon>Agaricomycotina</taxon>
        <taxon>Agaricomycetes</taxon>
        <taxon>Agaricomycetidae</taxon>
        <taxon>Agaricales</taxon>
        <taxon>Pluteineae</taxon>
        <taxon>Amanitaceae</taxon>
        <taxon>Amanita</taxon>
    </lineage>
</organism>
<gene>
    <name evidence="12" type="ORF">M378DRAFT_158387</name>
</gene>
<name>A0A0C2XHZ1_AMAMK</name>
<dbReference type="InterPro" id="IPR012337">
    <property type="entry name" value="RNaseH-like_sf"/>
</dbReference>
<keyword evidence="8" id="KW-0539">Nucleus</keyword>
<reference evidence="12 13" key="1">
    <citation type="submission" date="2014-04" db="EMBL/GenBank/DDBJ databases">
        <title>Evolutionary Origins and Diversification of the Mycorrhizal Mutualists.</title>
        <authorList>
            <consortium name="DOE Joint Genome Institute"/>
            <consortium name="Mycorrhizal Genomics Consortium"/>
            <person name="Kohler A."/>
            <person name="Kuo A."/>
            <person name="Nagy L.G."/>
            <person name="Floudas D."/>
            <person name="Copeland A."/>
            <person name="Barry K.W."/>
            <person name="Cichocki N."/>
            <person name="Veneault-Fourrey C."/>
            <person name="LaButti K."/>
            <person name="Lindquist E.A."/>
            <person name="Lipzen A."/>
            <person name="Lundell T."/>
            <person name="Morin E."/>
            <person name="Murat C."/>
            <person name="Riley R."/>
            <person name="Ohm R."/>
            <person name="Sun H."/>
            <person name="Tunlid A."/>
            <person name="Henrissat B."/>
            <person name="Grigoriev I.V."/>
            <person name="Hibbett D.S."/>
            <person name="Martin F."/>
        </authorList>
    </citation>
    <scope>NUCLEOTIDE SEQUENCE [LARGE SCALE GENOMIC DNA]</scope>
    <source>
        <strain evidence="12 13">Koide BX008</strain>
    </source>
</reference>
<proteinExistence type="inferred from homology"/>
<dbReference type="GO" id="GO:0005634">
    <property type="term" value="C:nucleus"/>
    <property type="evidence" value="ECO:0007669"/>
    <property type="project" value="UniProtKB-SubCell"/>
</dbReference>
<dbReference type="OrthoDB" id="8191639at2759"/>
<evidence type="ECO:0000256" key="2">
    <source>
        <dbReference type="ARBA" id="ARBA00010489"/>
    </source>
</evidence>
<dbReference type="FunFam" id="3.30.420.10:FF:000007">
    <property type="entry name" value="Interferon-stimulated exonuclease gene 20"/>
    <property type="match status" value="1"/>
</dbReference>
<evidence type="ECO:0000256" key="1">
    <source>
        <dbReference type="ARBA" id="ARBA00004123"/>
    </source>
</evidence>
<dbReference type="HOGENOM" id="CLU_022453_2_0_1"/>
<keyword evidence="7" id="KW-0269">Exonuclease</keyword>
<dbReference type="PANTHER" id="PTHR12801">
    <property type="entry name" value="RNA EXONUCLEASE REXO1 / RECO3 FAMILY MEMBER-RELATED"/>
    <property type="match status" value="1"/>
</dbReference>
<evidence type="ECO:0000256" key="4">
    <source>
        <dbReference type="ARBA" id="ARBA00022552"/>
    </source>
</evidence>
<dbReference type="InterPro" id="IPR047021">
    <property type="entry name" value="REXO1/3/4-like"/>
</dbReference>
<protein>
    <recommendedName>
        <fullName evidence="3">RNA exonuclease 4</fullName>
    </recommendedName>
</protein>
<dbReference type="AlphaFoldDB" id="A0A0C2XHZ1"/>
<comment type="function">
    <text evidence="9">Exoribonuclease involved in ribosome biosynthesis. Involved in the processing of ITS1, the internal transcribed spacer localized between the 18S and 5.8S rRNAs.</text>
</comment>
<dbReference type="InParanoid" id="A0A0C2XHZ1"/>
<evidence type="ECO:0000256" key="5">
    <source>
        <dbReference type="ARBA" id="ARBA00022722"/>
    </source>
</evidence>
<evidence type="ECO:0000259" key="11">
    <source>
        <dbReference type="SMART" id="SM00479"/>
    </source>
</evidence>
<dbReference type="GO" id="GO:0008408">
    <property type="term" value="F:3'-5' exonuclease activity"/>
    <property type="evidence" value="ECO:0007669"/>
    <property type="project" value="InterPro"/>
</dbReference>
<dbReference type="SMART" id="SM00479">
    <property type="entry name" value="EXOIII"/>
    <property type="match status" value="1"/>
</dbReference>
<keyword evidence="4" id="KW-0698">rRNA processing</keyword>
<evidence type="ECO:0000256" key="8">
    <source>
        <dbReference type="ARBA" id="ARBA00023242"/>
    </source>
</evidence>
<feature type="compositionally biased region" description="Polar residues" evidence="10">
    <location>
        <begin position="44"/>
        <end position="55"/>
    </location>
</feature>
<evidence type="ECO:0000313" key="13">
    <source>
        <dbReference type="Proteomes" id="UP000054549"/>
    </source>
</evidence>
<evidence type="ECO:0000256" key="3">
    <source>
        <dbReference type="ARBA" id="ARBA00016937"/>
    </source>
</evidence>
<dbReference type="CDD" id="cd06144">
    <property type="entry name" value="REX4_like"/>
    <property type="match status" value="1"/>
</dbReference>
<feature type="compositionally biased region" description="Low complexity" evidence="10">
    <location>
        <begin position="31"/>
        <end position="43"/>
    </location>
</feature>
<dbReference type="PANTHER" id="PTHR12801:SF45">
    <property type="entry name" value="RNA EXONUCLEASE 4"/>
    <property type="match status" value="1"/>
</dbReference>
<dbReference type="SUPFAM" id="SSF53098">
    <property type="entry name" value="Ribonuclease H-like"/>
    <property type="match status" value="1"/>
</dbReference>
<dbReference type="Pfam" id="PF00929">
    <property type="entry name" value="RNase_T"/>
    <property type="match status" value="1"/>
</dbReference>
<evidence type="ECO:0000313" key="12">
    <source>
        <dbReference type="EMBL" id="KIL68573.1"/>
    </source>
</evidence>
<dbReference type="GO" id="GO:0003676">
    <property type="term" value="F:nucleic acid binding"/>
    <property type="evidence" value="ECO:0007669"/>
    <property type="project" value="InterPro"/>
</dbReference>
<accession>A0A0C2XHZ1</accession>
<dbReference type="EMBL" id="KN818228">
    <property type="protein sequence ID" value="KIL68573.1"/>
    <property type="molecule type" value="Genomic_DNA"/>
</dbReference>
<sequence length="284" mass="32042">MLTCPIHNVPQSKQVPNSKAVPRKRQKSSNTLTSGTEASTSTTGQEISASVSRYNSNADGGDSLSALRKMIFGKSQYALEPDQPGKYLAIDCEMVGIGIDGLESSLARVSIVNYHGVVQLDEFVQQREKVVDYRTQYSGIRAHDLHKARPFEKVQKKVAELLKDKILIGHALHNDLKALLLSHPRSQLRDTQVLAGKFKVVRSRYIALRNLVKQELNVTIQSGEHSSVIDSRAAMAIYRLHRKEWEKGLLRLTPKIKEKEKKKTRQSDGGDKVAERREWWKEFA</sequence>
<keyword evidence="5" id="KW-0540">Nuclease</keyword>
<evidence type="ECO:0000256" key="9">
    <source>
        <dbReference type="ARBA" id="ARBA00025599"/>
    </source>
</evidence>
<dbReference type="Proteomes" id="UP000054549">
    <property type="component" value="Unassembled WGS sequence"/>
</dbReference>
<dbReference type="InterPro" id="IPR036397">
    <property type="entry name" value="RNaseH_sf"/>
</dbReference>
<dbReference type="FunCoup" id="A0A0C2XHZ1">
    <property type="interactions" value="622"/>
</dbReference>
<feature type="domain" description="Exonuclease" evidence="11">
    <location>
        <begin position="86"/>
        <end position="247"/>
    </location>
</feature>
<evidence type="ECO:0000256" key="7">
    <source>
        <dbReference type="ARBA" id="ARBA00022839"/>
    </source>
</evidence>
<dbReference type="GO" id="GO:0006364">
    <property type="term" value="P:rRNA processing"/>
    <property type="evidence" value="ECO:0007669"/>
    <property type="project" value="UniProtKB-KW"/>
</dbReference>
<evidence type="ECO:0000256" key="10">
    <source>
        <dbReference type="SAM" id="MobiDB-lite"/>
    </source>
</evidence>
<comment type="subcellular location">
    <subcellularLocation>
        <location evidence="1">Nucleus</location>
    </subcellularLocation>
</comment>
<keyword evidence="6" id="KW-0378">Hydrolase</keyword>
<keyword evidence="13" id="KW-1185">Reference proteome</keyword>
<dbReference type="InterPro" id="IPR013520">
    <property type="entry name" value="Ribonucl_H"/>
</dbReference>
<evidence type="ECO:0000256" key="6">
    <source>
        <dbReference type="ARBA" id="ARBA00022801"/>
    </source>
</evidence>
<dbReference type="STRING" id="946122.A0A0C2XHZ1"/>
<dbReference type="Gene3D" id="3.30.420.10">
    <property type="entry name" value="Ribonuclease H-like superfamily/Ribonuclease H"/>
    <property type="match status" value="1"/>
</dbReference>